<dbReference type="InterPro" id="IPR013106">
    <property type="entry name" value="Ig_V-set"/>
</dbReference>
<dbReference type="SUPFAM" id="SSF48726">
    <property type="entry name" value="Immunoglobulin"/>
    <property type="match status" value="2"/>
</dbReference>
<feature type="domain" description="Ig-like" evidence="4">
    <location>
        <begin position="21"/>
        <end position="111"/>
    </location>
</feature>
<evidence type="ECO:0000256" key="2">
    <source>
        <dbReference type="ARBA" id="ARBA00022859"/>
    </source>
</evidence>
<dbReference type="Proteomes" id="UP000248480">
    <property type="component" value="Unplaced"/>
</dbReference>
<evidence type="ECO:0000313" key="6">
    <source>
        <dbReference type="RefSeq" id="XP_023592688.1"/>
    </source>
</evidence>
<proteinExistence type="predicted"/>
<dbReference type="InParanoid" id="A0A2Y9RMD0"/>
<dbReference type="InterPro" id="IPR007110">
    <property type="entry name" value="Ig-like_dom"/>
</dbReference>
<dbReference type="PROSITE" id="PS50835">
    <property type="entry name" value="IG_LIKE"/>
    <property type="match status" value="1"/>
</dbReference>
<dbReference type="PANTHER" id="PTHR23268">
    <property type="entry name" value="T-CELL RECEPTOR BETA CHAIN"/>
    <property type="match status" value="1"/>
</dbReference>
<dbReference type="InterPro" id="IPR013783">
    <property type="entry name" value="Ig-like_fold"/>
</dbReference>
<sequence length="256" mass="28614">MGSRLLCWATLCLLGAEHSEAGVVQTPRHKITEVRQSVALWCDPVSSHNTLYWYRQMPGQGPELLVNFQNEAVLDDAQLPKNRFSAERLKGADSTLRIQAAEPGDSAVYLCASSLATVWQRHILPVHKMSASLRSAHRRNTDADIIQSPRHKITKTGGYVTLQCTPDINNDYMYWYLQDPALGMQLMHYSAGVGETYKGDIPSLGLQMSRMMTENEGLKTSPFSSIAAKMDFGLGLKPLIFFQNQAIIEQVEKLKD</sequence>
<keyword evidence="2" id="KW-0391">Immunity</keyword>
<evidence type="ECO:0000256" key="3">
    <source>
        <dbReference type="SAM" id="SignalP"/>
    </source>
</evidence>
<dbReference type="RefSeq" id="XP_023592688.1">
    <property type="nucleotide sequence ID" value="XM_023736920.1"/>
</dbReference>
<organism evidence="5 6">
    <name type="scientific">Trichechus manatus latirostris</name>
    <name type="common">Florida manatee</name>
    <dbReference type="NCBI Taxonomy" id="127582"/>
    <lineage>
        <taxon>Eukaryota</taxon>
        <taxon>Metazoa</taxon>
        <taxon>Chordata</taxon>
        <taxon>Craniata</taxon>
        <taxon>Vertebrata</taxon>
        <taxon>Euteleostomi</taxon>
        <taxon>Mammalia</taxon>
        <taxon>Eutheria</taxon>
        <taxon>Afrotheria</taxon>
        <taxon>Sirenia</taxon>
        <taxon>Trichechidae</taxon>
        <taxon>Trichechus</taxon>
    </lineage>
</organism>
<dbReference type="GeneID" id="105756611"/>
<dbReference type="STRING" id="127582.A0A2Y9RMD0"/>
<evidence type="ECO:0000313" key="5">
    <source>
        <dbReference type="Proteomes" id="UP000248480"/>
    </source>
</evidence>
<dbReference type="InterPro" id="IPR036179">
    <property type="entry name" value="Ig-like_dom_sf"/>
</dbReference>
<dbReference type="SMART" id="SM00406">
    <property type="entry name" value="IGv"/>
    <property type="match status" value="1"/>
</dbReference>
<dbReference type="InterPro" id="IPR050413">
    <property type="entry name" value="TCR_beta_variable"/>
</dbReference>
<feature type="signal peptide" evidence="3">
    <location>
        <begin position="1"/>
        <end position="21"/>
    </location>
</feature>
<evidence type="ECO:0000259" key="4">
    <source>
        <dbReference type="PROSITE" id="PS50835"/>
    </source>
</evidence>
<keyword evidence="1 3" id="KW-0732">Signal</keyword>
<name>A0A2Y9RMD0_TRIMA</name>
<dbReference type="KEGG" id="tmu:105756611"/>
<keyword evidence="5" id="KW-1185">Reference proteome</keyword>
<dbReference type="PANTHER" id="PTHR23268:SF47">
    <property type="entry name" value="T CELL RECEPTOR BETA VARIABLE 11-1"/>
    <property type="match status" value="1"/>
</dbReference>
<feature type="chain" id="PRO_5016025034" evidence="3">
    <location>
        <begin position="22"/>
        <end position="256"/>
    </location>
</feature>
<dbReference type="Gene3D" id="2.60.40.10">
    <property type="entry name" value="Immunoglobulins"/>
    <property type="match status" value="2"/>
</dbReference>
<reference evidence="6" key="1">
    <citation type="submission" date="2025-08" db="UniProtKB">
        <authorList>
            <consortium name="RefSeq"/>
        </authorList>
    </citation>
    <scope>IDENTIFICATION</scope>
</reference>
<gene>
    <name evidence="6" type="primary">LOC105756611</name>
</gene>
<accession>A0A2Y9RMD0</accession>
<protein>
    <submittedName>
        <fullName evidence="6">Uncharacterized protein LOC105756611</fullName>
    </submittedName>
</protein>
<dbReference type="Pfam" id="PF07686">
    <property type="entry name" value="V-set"/>
    <property type="match status" value="1"/>
</dbReference>
<dbReference type="GO" id="GO:0007166">
    <property type="term" value="P:cell surface receptor signaling pathway"/>
    <property type="evidence" value="ECO:0007669"/>
    <property type="project" value="TreeGrafter"/>
</dbReference>
<dbReference type="GO" id="GO:0002376">
    <property type="term" value="P:immune system process"/>
    <property type="evidence" value="ECO:0007669"/>
    <property type="project" value="UniProtKB-KW"/>
</dbReference>
<dbReference type="GO" id="GO:0005886">
    <property type="term" value="C:plasma membrane"/>
    <property type="evidence" value="ECO:0007669"/>
    <property type="project" value="TreeGrafter"/>
</dbReference>
<dbReference type="AlphaFoldDB" id="A0A2Y9RMD0"/>
<evidence type="ECO:0000256" key="1">
    <source>
        <dbReference type="ARBA" id="ARBA00022729"/>
    </source>
</evidence>